<dbReference type="EMBL" id="JAGXTP010000002">
    <property type="protein sequence ID" value="MBS3849849.1"/>
    <property type="molecule type" value="Genomic_DNA"/>
</dbReference>
<dbReference type="InterPro" id="IPR008000">
    <property type="entry name" value="Rham/fucose_mutarotase"/>
</dbReference>
<dbReference type="Pfam" id="PF05336">
    <property type="entry name" value="rhaM"/>
    <property type="match status" value="1"/>
</dbReference>
<dbReference type="GO" id="GO:0016857">
    <property type="term" value="F:racemase and epimerase activity, acting on carbohydrates and derivatives"/>
    <property type="evidence" value="ECO:0007669"/>
    <property type="project" value="InterPro"/>
</dbReference>
<dbReference type="PANTHER" id="PTHR34389">
    <property type="entry name" value="L-RHAMNOSE MUTAROTASE"/>
    <property type="match status" value="1"/>
</dbReference>
<dbReference type="PANTHER" id="PTHR34389:SF2">
    <property type="entry name" value="L-RHAMNOSE MUTAROTASE"/>
    <property type="match status" value="1"/>
</dbReference>
<keyword evidence="2" id="KW-1185">Reference proteome</keyword>
<sequence length="110" mass="12536">MGQRMAMVVALKPERIEDYKRLHAAPWPEMNAALKAAQIANYSIYLREPENLLFGYWEYGGNDFAADMAVLGQSDVCKRWLALTDPCQSPLDSAAPGEWWSYLPEIFHLD</sequence>
<gene>
    <name evidence="1" type="ORF">KD146_14195</name>
</gene>
<dbReference type="Proteomes" id="UP000678281">
    <property type="component" value="Unassembled WGS sequence"/>
</dbReference>
<dbReference type="RefSeq" id="WP_212659478.1">
    <property type="nucleotide sequence ID" value="NZ_JAGXTP010000002.1"/>
</dbReference>
<proteinExistence type="predicted"/>
<organism evidence="1 2">
    <name type="scientific">Devosia litorisediminis</name>
    <dbReference type="NCBI Taxonomy" id="2829817"/>
    <lineage>
        <taxon>Bacteria</taxon>
        <taxon>Pseudomonadati</taxon>
        <taxon>Pseudomonadota</taxon>
        <taxon>Alphaproteobacteria</taxon>
        <taxon>Hyphomicrobiales</taxon>
        <taxon>Devosiaceae</taxon>
        <taxon>Devosia</taxon>
    </lineage>
</organism>
<evidence type="ECO:0000313" key="2">
    <source>
        <dbReference type="Proteomes" id="UP000678281"/>
    </source>
</evidence>
<protein>
    <submittedName>
        <fullName evidence="1">L-rhamnose mutarotase</fullName>
    </submittedName>
</protein>
<dbReference type="SUPFAM" id="SSF54909">
    <property type="entry name" value="Dimeric alpha+beta barrel"/>
    <property type="match status" value="1"/>
</dbReference>
<reference evidence="1" key="1">
    <citation type="submission" date="2021-04" db="EMBL/GenBank/DDBJ databases">
        <title>Devosia litorisediminis sp. nov., isolated from a sand dune.</title>
        <authorList>
            <person name="Park S."/>
            <person name="Yoon J.-H."/>
        </authorList>
    </citation>
    <scope>NUCLEOTIDE SEQUENCE</scope>
    <source>
        <strain evidence="1">BSSL-BM10</strain>
    </source>
</reference>
<dbReference type="Gene3D" id="3.30.70.100">
    <property type="match status" value="1"/>
</dbReference>
<name>A0A942IEM6_9HYPH</name>
<accession>A0A942IEM6</accession>
<comment type="caution">
    <text evidence="1">The sequence shown here is derived from an EMBL/GenBank/DDBJ whole genome shotgun (WGS) entry which is preliminary data.</text>
</comment>
<dbReference type="InterPro" id="IPR011008">
    <property type="entry name" value="Dimeric_a/b-barrel"/>
</dbReference>
<dbReference type="AlphaFoldDB" id="A0A942IEM6"/>
<evidence type="ECO:0000313" key="1">
    <source>
        <dbReference type="EMBL" id="MBS3849849.1"/>
    </source>
</evidence>